<protein>
    <recommendedName>
        <fullName evidence="3">Protein kinase domain-containing protein</fullName>
    </recommendedName>
</protein>
<evidence type="ECO:0000313" key="2">
    <source>
        <dbReference type="Proteomes" id="UP001595075"/>
    </source>
</evidence>
<comment type="caution">
    <text evidence="1">The sequence shown here is derived from an EMBL/GenBank/DDBJ whole genome shotgun (WGS) entry which is preliminary data.</text>
</comment>
<evidence type="ECO:0000313" key="1">
    <source>
        <dbReference type="EMBL" id="KAL2063945.1"/>
    </source>
</evidence>
<organism evidence="1 2">
    <name type="scientific">Oculimacula yallundae</name>
    <dbReference type="NCBI Taxonomy" id="86028"/>
    <lineage>
        <taxon>Eukaryota</taxon>
        <taxon>Fungi</taxon>
        <taxon>Dikarya</taxon>
        <taxon>Ascomycota</taxon>
        <taxon>Pezizomycotina</taxon>
        <taxon>Leotiomycetes</taxon>
        <taxon>Helotiales</taxon>
        <taxon>Ploettnerulaceae</taxon>
        <taxon>Oculimacula</taxon>
    </lineage>
</organism>
<dbReference type="EMBL" id="JAZHXI010000014">
    <property type="protein sequence ID" value="KAL2063945.1"/>
    <property type="molecule type" value="Genomic_DNA"/>
</dbReference>
<keyword evidence="2" id="KW-1185">Reference proteome</keyword>
<accession>A0ABR4C205</accession>
<dbReference type="Proteomes" id="UP001595075">
    <property type="component" value="Unassembled WGS sequence"/>
</dbReference>
<dbReference type="SUPFAM" id="SSF56112">
    <property type="entry name" value="Protein kinase-like (PK-like)"/>
    <property type="match status" value="1"/>
</dbReference>
<dbReference type="InterPro" id="IPR011009">
    <property type="entry name" value="Kinase-like_dom_sf"/>
</dbReference>
<dbReference type="Gene3D" id="1.10.510.10">
    <property type="entry name" value="Transferase(Phosphotransferase) domain 1"/>
    <property type="match status" value="1"/>
</dbReference>
<gene>
    <name evidence="1" type="ORF">VTL71DRAFT_4439</name>
</gene>
<name>A0ABR4C205_9HELO</name>
<evidence type="ECO:0008006" key="3">
    <source>
        <dbReference type="Google" id="ProtNLM"/>
    </source>
</evidence>
<proteinExistence type="predicted"/>
<sequence>MFNSQDSNGKGWSTRAQSAEVIGSLGPPPLDFLERGLRSKEFFDADGKWIADVPIPDGQSLELWETRLEGENKDMFIQMMKSMLTWKPEDRKTAKQMLDEPWLKDANYRMPWERGSVAITRIAVLYNLSGWYGNVKFSSSFC</sequence>
<reference evidence="1 2" key="1">
    <citation type="journal article" date="2024" name="Commun. Biol.">
        <title>Comparative genomic analysis of thermophilic fungi reveals convergent evolutionary adaptations and gene losses.</title>
        <authorList>
            <person name="Steindorff A.S."/>
            <person name="Aguilar-Pontes M.V."/>
            <person name="Robinson A.J."/>
            <person name="Andreopoulos B."/>
            <person name="LaButti K."/>
            <person name="Kuo A."/>
            <person name="Mondo S."/>
            <person name="Riley R."/>
            <person name="Otillar R."/>
            <person name="Haridas S."/>
            <person name="Lipzen A."/>
            <person name="Grimwood J."/>
            <person name="Schmutz J."/>
            <person name="Clum A."/>
            <person name="Reid I.D."/>
            <person name="Moisan M.C."/>
            <person name="Butler G."/>
            <person name="Nguyen T.T.M."/>
            <person name="Dewar K."/>
            <person name="Conant G."/>
            <person name="Drula E."/>
            <person name="Henrissat B."/>
            <person name="Hansel C."/>
            <person name="Singer S."/>
            <person name="Hutchinson M.I."/>
            <person name="de Vries R.P."/>
            <person name="Natvig D.O."/>
            <person name="Powell A.J."/>
            <person name="Tsang A."/>
            <person name="Grigoriev I.V."/>
        </authorList>
    </citation>
    <scope>NUCLEOTIDE SEQUENCE [LARGE SCALE GENOMIC DNA]</scope>
    <source>
        <strain evidence="1 2">CBS 494.80</strain>
    </source>
</reference>